<feature type="region of interest" description="Disordered" evidence="4">
    <location>
        <begin position="1060"/>
        <end position="1116"/>
    </location>
</feature>
<dbReference type="Pfam" id="PF13181">
    <property type="entry name" value="TPR_8"/>
    <property type="match status" value="2"/>
</dbReference>
<reference evidence="5 6" key="1">
    <citation type="journal article" date="2019" name="Nat. Ecol. Evol.">
        <title>Megaphylogeny resolves global patterns of mushroom evolution.</title>
        <authorList>
            <person name="Varga T."/>
            <person name="Krizsan K."/>
            <person name="Foldi C."/>
            <person name="Dima B."/>
            <person name="Sanchez-Garcia M."/>
            <person name="Sanchez-Ramirez S."/>
            <person name="Szollosi G.J."/>
            <person name="Szarkandi J.G."/>
            <person name="Papp V."/>
            <person name="Albert L."/>
            <person name="Andreopoulos W."/>
            <person name="Angelini C."/>
            <person name="Antonin V."/>
            <person name="Barry K.W."/>
            <person name="Bougher N.L."/>
            <person name="Buchanan P."/>
            <person name="Buyck B."/>
            <person name="Bense V."/>
            <person name="Catcheside P."/>
            <person name="Chovatia M."/>
            <person name="Cooper J."/>
            <person name="Damon W."/>
            <person name="Desjardin D."/>
            <person name="Finy P."/>
            <person name="Geml J."/>
            <person name="Haridas S."/>
            <person name="Hughes K."/>
            <person name="Justo A."/>
            <person name="Karasinski D."/>
            <person name="Kautmanova I."/>
            <person name="Kiss B."/>
            <person name="Kocsube S."/>
            <person name="Kotiranta H."/>
            <person name="LaButti K.M."/>
            <person name="Lechner B.E."/>
            <person name="Liimatainen K."/>
            <person name="Lipzen A."/>
            <person name="Lukacs Z."/>
            <person name="Mihaltcheva S."/>
            <person name="Morgado L.N."/>
            <person name="Niskanen T."/>
            <person name="Noordeloos M.E."/>
            <person name="Ohm R.A."/>
            <person name="Ortiz-Santana B."/>
            <person name="Ovrebo C."/>
            <person name="Racz N."/>
            <person name="Riley R."/>
            <person name="Savchenko A."/>
            <person name="Shiryaev A."/>
            <person name="Soop K."/>
            <person name="Spirin V."/>
            <person name="Szebenyi C."/>
            <person name="Tomsovsky M."/>
            <person name="Tulloss R.E."/>
            <person name="Uehling J."/>
            <person name="Grigoriev I.V."/>
            <person name="Vagvolgyi C."/>
            <person name="Papp T."/>
            <person name="Martin F.M."/>
            <person name="Miettinen O."/>
            <person name="Hibbett D.S."/>
            <person name="Nagy L.G."/>
        </authorList>
    </citation>
    <scope>NUCLEOTIDE SEQUENCE [LARGE SCALE GENOMIC DNA]</scope>
    <source>
        <strain evidence="5 6">FP101781</strain>
    </source>
</reference>
<comment type="function">
    <text evidence="1">Involved in endocytosis.</text>
</comment>
<feature type="compositionally biased region" description="Basic and acidic residues" evidence="4">
    <location>
        <begin position="987"/>
        <end position="1005"/>
    </location>
</feature>
<dbReference type="InterPro" id="IPR019734">
    <property type="entry name" value="TPR_rpt"/>
</dbReference>
<evidence type="ECO:0000256" key="1">
    <source>
        <dbReference type="ARBA" id="ARBA00002550"/>
    </source>
</evidence>
<proteinExistence type="inferred from homology"/>
<comment type="similarity">
    <text evidence="2">Belongs to the YPP1 family.</text>
</comment>
<dbReference type="InterPro" id="IPR051722">
    <property type="entry name" value="Endocytosis_PI4K-reg_protein"/>
</dbReference>
<feature type="region of interest" description="Disordered" evidence="4">
    <location>
        <begin position="1205"/>
        <end position="1228"/>
    </location>
</feature>
<dbReference type="PANTHER" id="PTHR23083">
    <property type="entry name" value="TETRATRICOPEPTIDE REPEAT PROTEIN, TPR"/>
    <property type="match status" value="1"/>
</dbReference>
<feature type="region of interest" description="Disordered" evidence="4">
    <location>
        <begin position="922"/>
        <end position="1017"/>
    </location>
</feature>
<organism evidence="5 6">
    <name type="scientific">Coprinellus micaceus</name>
    <name type="common">Glistening ink-cap mushroom</name>
    <name type="synonym">Coprinus micaceus</name>
    <dbReference type="NCBI Taxonomy" id="71717"/>
    <lineage>
        <taxon>Eukaryota</taxon>
        <taxon>Fungi</taxon>
        <taxon>Dikarya</taxon>
        <taxon>Basidiomycota</taxon>
        <taxon>Agaricomycotina</taxon>
        <taxon>Agaricomycetes</taxon>
        <taxon>Agaricomycetidae</taxon>
        <taxon>Agaricales</taxon>
        <taxon>Agaricineae</taxon>
        <taxon>Psathyrellaceae</taxon>
        <taxon>Coprinellus</taxon>
    </lineage>
</organism>
<dbReference type="SUPFAM" id="SSF48452">
    <property type="entry name" value="TPR-like"/>
    <property type="match status" value="2"/>
</dbReference>
<dbReference type="STRING" id="71717.A0A4Y7SSX3"/>
<evidence type="ECO:0000256" key="2">
    <source>
        <dbReference type="ARBA" id="ARBA00038251"/>
    </source>
</evidence>
<feature type="compositionally biased region" description="Polar residues" evidence="4">
    <location>
        <begin position="1102"/>
        <end position="1113"/>
    </location>
</feature>
<dbReference type="PANTHER" id="PTHR23083:SF464">
    <property type="entry name" value="TETRATRICOPEPTIDE REPEAT DOMAIN 7, ISOFORM A"/>
    <property type="match status" value="1"/>
</dbReference>
<gene>
    <name evidence="5" type="ORF">FA13DRAFT_1765933</name>
</gene>
<sequence length="1295" mass="141608">MYVFCVKVRSQFSSSMSNAKERHYWSQLRASLTAGQWLAQYPAKDPRGGQLSWTELFRKFNKHCKGFHDVSEIASQTYGLALLLSTHALNEDDDYRSPRDLSIELGKECILPPERGEEATEGYEKLKSLQSANSDSIHFTLAYYAYALGRPSDCLSHLAQVPDFSQIQQFIPNTTRSNASNLLTIPAAPSASSSVTGGFSSFVDTSAQEVRDGRGWALTETFRSLCLQGMCHERLEPDLPRKALRAYAASLHAFRVIQSTEFSALISTPTRLASGKLDYTAFVQLRELWRWVERLLWRAICLSARISNVHADDEGNAEDSLWMWLEKYTVCSASWPPTFRTEHRSTISSIYLRALVLRHGVPAAAATNDKIPMWMQTARSVVQDYRAILSVSTKFPKAGDRNHKVEEFVDLCVAVWEASGAVGEHAGWALDVLWWATRLTFNSSRVLRHMTRLLYFSGDANLAKRSLRLYVQVVSKAWLASKQGAGESLDTEDPEELADTPHEGYVEDTDTDVHWVEMMVLGARMLCKLAGEAKGRKDLDDVKEAKDILGKARERMKIADTADSDSELLSKRLQAEVALAEGVVDSLLAIKGQDAHTRSGLLDSAHNHLLSSLSIHPLPETLYHLALSFTRDAAHHDLNLAIQHAGAAAEGNPRDVRCWHLLGLLLTAQEKWKDAEVVLEYATGLNTSGGENADALVEETPESELRVTSLQAETTTITMNREPSNGGSVRTRVQSHSSFALNINLSGDNTPTTIAIPRTFTSSTVTPGTPNASEFPAPLGTPVPTITTHSPIEDVTHTVLPPSCTSFLPPSSELLRSILDPVPPSKQDVFEWGLQLRMTQVAVMEVARGPEGAEEGWLEVFAWVAERRGAIAGAADEGATTGRTSQSLGGPRRSLDIDPRHLNMSSLSIAAALNAATVATATTDPDLQPPTGPLVSSSSNDAELVPPPITISPASPDEGAGEPSSISLNGERKSIALSSLGLGRRSSSLERSDSRDKEKGGDTSKSKKVQQMLKHRVQKGQERITAVGRKIGHGVQGVGGGLRRSSSTPDFHLALQQTSYQASSIHSRRRLSSALHSEAGTPRTMESPTPPQRHRPAPPSTGSGQTVAPSNPRTAKENRLLSDLWLMSSATFRRLSKIDQAKGAIQEGEVKDENNPNVWVQLALYYSTLGHHQHAISTLQKALFIDPDDVPATVHLARLYLTPRDTPLEGSSPNVDGEAGAESQSPSEEVDLACGLLTQVSRGRGWDVPEVWYYLAKAYGMQGRTDKEVEALEKALRLSEGRGVREVSAALWLCI</sequence>
<evidence type="ECO:0000256" key="4">
    <source>
        <dbReference type="SAM" id="MobiDB-lite"/>
    </source>
</evidence>
<evidence type="ECO:0000313" key="5">
    <source>
        <dbReference type="EMBL" id="TEB24957.1"/>
    </source>
</evidence>
<keyword evidence="3" id="KW-0802">TPR repeat</keyword>
<dbReference type="InterPro" id="IPR011990">
    <property type="entry name" value="TPR-like_helical_dom_sf"/>
</dbReference>
<dbReference type="Proteomes" id="UP000298030">
    <property type="component" value="Unassembled WGS sequence"/>
</dbReference>
<dbReference type="EMBL" id="QPFP01000061">
    <property type="protein sequence ID" value="TEB24957.1"/>
    <property type="molecule type" value="Genomic_DNA"/>
</dbReference>
<feature type="repeat" description="TPR" evidence="3">
    <location>
        <begin position="1249"/>
        <end position="1282"/>
    </location>
</feature>
<feature type="compositionally biased region" description="Low complexity" evidence="4">
    <location>
        <begin position="977"/>
        <end position="986"/>
    </location>
</feature>
<keyword evidence="6" id="KW-1185">Reference proteome</keyword>
<dbReference type="Gene3D" id="1.25.40.10">
    <property type="entry name" value="Tetratricopeptide repeat domain"/>
    <property type="match status" value="2"/>
</dbReference>
<evidence type="ECO:0008006" key="7">
    <source>
        <dbReference type="Google" id="ProtNLM"/>
    </source>
</evidence>
<evidence type="ECO:0000313" key="6">
    <source>
        <dbReference type="Proteomes" id="UP000298030"/>
    </source>
</evidence>
<protein>
    <recommendedName>
        <fullName evidence="7">TPR-like protein</fullName>
    </recommendedName>
</protein>
<comment type="caution">
    <text evidence="5">The sequence shown here is derived from an EMBL/GenBank/DDBJ whole genome shotgun (WGS) entry which is preliminary data.</text>
</comment>
<dbReference type="PROSITE" id="PS50005">
    <property type="entry name" value="TPR"/>
    <property type="match status" value="2"/>
</dbReference>
<feature type="region of interest" description="Disordered" evidence="4">
    <location>
        <begin position="874"/>
        <end position="899"/>
    </location>
</feature>
<dbReference type="SMART" id="SM00028">
    <property type="entry name" value="TPR"/>
    <property type="match status" value="3"/>
</dbReference>
<feature type="repeat" description="TPR" evidence="3">
    <location>
        <begin position="1156"/>
        <end position="1189"/>
    </location>
</feature>
<evidence type="ECO:0000256" key="3">
    <source>
        <dbReference type="PROSITE-ProRule" id="PRU00339"/>
    </source>
</evidence>
<name>A0A4Y7SSX3_COPMI</name>
<dbReference type="OrthoDB" id="29013at2759"/>
<accession>A0A4Y7SSX3</accession>